<evidence type="ECO:0000313" key="4">
    <source>
        <dbReference type="EMBL" id="KAB7506027.1"/>
    </source>
</evidence>
<dbReference type="CDD" id="cd00144">
    <property type="entry name" value="MPP_PPP_family"/>
    <property type="match status" value="1"/>
</dbReference>
<dbReference type="InterPro" id="IPR004843">
    <property type="entry name" value="Calcineurin-like_PHP"/>
</dbReference>
<dbReference type="GO" id="GO:0005509">
    <property type="term" value="F:calcium ion binding"/>
    <property type="evidence" value="ECO:0007669"/>
    <property type="project" value="InterPro"/>
</dbReference>
<keyword evidence="2" id="KW-0106">Calcium</keyword>
<dbReference type="InterPro" id="IPR006186">
    <property type="entry name" value="Ser/Thr-sp_prot-phosphatase"/>
</dbReference>
<comment type="caution">
    <text evidence="4">The sequence shown here is derived from an EMBL/GenBank/DDBJ whole genome shotgun (WGS) entry which is preliminary data.</text>
</comment>
<evidence type="ECO:0000256" key="2">
    <source>
        <dbReference type="ARBA" id="ARBA00022837"/>
    </source>
</evidence>
<dbReference type="OrthoDB" id="256429at2759"/>
<dbReference type="SUPFAM" id="SSF56300">
    <property type="entry name" value="Metallo-dependent phosphatases"/>
    <property type="match status" value="1"/>
</dbReference>
<dbReference type="InterPro" id="IPR018247">
    <property type="entry name" value="EF_Hand_1_Ca_BS"/>
</dbReference>
<accession>A0A5N5TID5</accession>
<dbReference type="PANTHER" id="PTHR11668">
    <property type="entry name" value="SERINE/THREONINE PROTEIN PHOSPHATASE"/>
    <property type="match status" value="1"/>
</dbReference>
<proteinExistence type="inferred from homology"/>
<feature type="domain" description="EF-hand" evidence="3">
    <location>
        <begin position="294"/>
        <end position="329"/>
    </location>
</feature>
<dbReference type="SMART" id="SM00054">
    <property type="entry name" value="EFh"/>
    <property type="match status" value="1"/>
</dbReference>
<protein>
    <submittedName>
        <fullName evidence="4">Serine/threonine-protein phosphatase PP1 isozyme 3</fullName>
    </submittedName>
</protein>
<dbReference type="Proteomes" id="UP000326759">
    <property type="component" value="Unassembled WGS sequence"/>
</dbReference>
<dbReference type="InterPro" id="IPR011992">
    <property type="entry name" value="EF-hand-dom_pair"/>
</dbReference>
<evidence type="ECO:0000313" key="5">
    <source>
        <dbReference type="Proteomes" id="UP000326759"/>
    </source>
</evidence>
<keyword evidence="5" id="KW-1185">Reference proteome</keyword>
<dbReference type="InterPro" id="IPR050341">
    <property type="entry name" value="PP1_catalytic_subunit"/>
</dbReference>
<dbReference type="PRINTS" id="PR00114">
    <property type="entry name" value="STPHPHTASE"/>
</dbReference>
<name>A0A5N5TID5_9CRUS</name>
<dbReference type="GO" id="GO:0004722">
    <property type="term" value="F:protein serine/threonine phosphatase activity"/>
    <property type="evidence" value="ECO:0007669"/>
    <property type="project" value="TreeGrafter"/>
</dbReference>
<dbReference type="PROSITE" id="PS50222">
    <property type="entry name" value="EF_HAND_2"/>
    <property type="match status" value="1"/>
</dbReference>
<dbReference type="Gene3D" id="1.10.238.10">
    <property type="entry name" value="EF-hand"/>
    <property type="match status" value="1"/>
</dbReference>
<dbReference type="PANTHER" id="PTHR11668:SF496">
    <property type="entry name" value="SERINE_THREONINE-PROTEIN PHOSPHATASE"/>
    <property type="match status" value="1"/>
</dbReference>
<sequence length="721" mass="82489">MDDYISLYIYAWDKEKQDIKLFLYKKDNQFKVPRCKVSESKKYPKNSTAVIANKSTTNDSKVSLPNNDIPDKVRESNWNFAVDELYNKITNNEVKRSSAELIDLLRVYSCYKRGYYYHASFAIQVQVNALDKLHSKPENFVIHHKNLKTKSLERYQIHLTVERLYKLVEANNSKKNGGGENVPGATFHEITPQFAFSEETKYSSVVSSPALFEALGYSQQDKDSLYEEFIRLSFPFKSLIFPDIKPLIMELGYNGRESDIFRAFDEHHSGELDIHQFILSLMAMDPMTQHGQGPGEFRCRHIFRYYDEDSDGFLDEKEILRMVKDIADLLKQNLSEEKLKINVQNALKVFGVNPSEKVPMINFLTSVGSLRFRGTSLLFRATENSSFRDECCWNSSGYTLAEHAVMVRRSGAISNTLNLLDMERAGEVGNTGLETLYENEVLQVTPTDAAPSHYKKHKVKKQYSAQAFNLNSLPNEILNALRYFEHEIPGSKSAMDWGAVDKAKLVKYIFAICDSVKDILESEPRLLNITSPCYVLGDLHGNLRDLICFEKALWRLGPHLTPANFLFLGDYVDRGNYGVEIFCIHGGVPNLNGSLATINQIPCPLPQPEKESQLAWQMMWNDPVDSNTVTEELKKQLATNHGFADNVRRQTAYVFNEEAFDRFLKANNLTHVIRAHEVKQAGFEIQQRGRLMTVFSSSQYCGLNNEAACVLIHDMRIRNKH</sequence>
<comment type="similarity">
    <text evidence="1">Belongs to the PPP phosphatase family.</text>
</comment>
<dbReference type="AlphaFoldDB" id="A0A5N5TID5"/>
<dbReference type="PROSITE" id="PS00018">
    <property type="entry name" value="EF_HAND_1"/>
    <property type="match status" value="1"/>
</dbReference>
<gene>
    <name evidence="4" type="primary">TOPP3</name>
    <name evidence="4" type="ORF">Anas_05267</name>
</gene>
<dbReference type="SUPFAM" id="SSF47473">
    <property type="entry name" value="EF-hand"/>
    <property type="match status" value="1"/>
</dbReference>
<dbReference type="Gene3D" id="3.60.21.10">
    <property type="match status" value="2"/>
</dbReference>
<reference evidence="4 5" key="1">
    <citation type="journal article" date="2019" name="PLoS Biol.">
        <title>Sex chromosomes control vertical transmission of feminizing Wolbachia symbionts in an isopod.</title>
        <authorList>
            <person name="Becking T."/>
            <person name="Chebbi M.A."/>
            <person name="Giraud I."/>
            <person name="Moumen B."/>
            <person name="Laverre T."/>
            <person name="Caubet Y."/>
            <person name="Peccoud J."/>
            <person name="Gilbert C."/>
            <person name="Cordaux R."/>
        </authorList>
    </citation>
    <scope>NUCLEOTIDE SEQUENCE [LARGE SCALE GENOMIC DNA]</scope>
    <source>
        <strain evidence="4">ANa2</strain>
        <tissue evidence="4">Whole body excluding digestive tract and cuticle</tissue>
    </source>
</reference>
<evidence type="ECO:0000256" key="1">
    <source>
        <dbReference type="ARBA" id="ARBA00008294"/>
    </source>
</evidence>
<dbReference type="GO" id="GO:0005737">
    <property type="term" value="C:cytoplasm"/>
    <property type="evidence" value="ECO:0007669"/>
    <property type="project" value="TreeGrafter"/>
</dbReference>
<dbReference type="InterPro" id="IPR029052">
    <property type="entry name" value="Metallo-depent_PP-like"/>
</dbReference>
<organism evidence="4 5">
    <name type="scientific">Armadillidium nasatum</name>
    <dbReference type="NCBI Taxonomy" id="96803"/>
    <lineage>
        <taxon>Eukaryota</taxon>
        <taxon>Metazoa</taxon>
        <taxon>Ecdysozoa</taxon>
        <taxon>Arthropoda</taxon>
        <taxon>Crustacea</taxon>
        <taxon>Multicrustacea</taxon>
        <taxon>Malacostraca</taxon>
        <taxon>Eumalacostraca</taxon>
        <taxon>Peracarida</taxon>
        <taxon>Isopoda</taxon>
        <taxon>Oniscidea</taxon>
        <taxon>Crinocheta</taxon>
        <taxon>Armadillidiidae</taxon>
        <taxon>Armadillidium</taxon>
    </lineage>
</organism>
<dbReference type="SMART" id="SM00156">
    <property type="entry name" value="PP2Ac"/>
    <property type="match status" value="1"/>
</dbReference>
<evidence type="ECO:0000259" key="3">
    <source>
        <dbReference type="PROSITE" id="PS50222"/>
    </source>
</evidence>
<dbReference type="GO" id="GO:0005634">
    <property type="term" value="C:nucleus"/>
    <property type="evidence" value="ECO:0007669"/>
    <property type="project" value="TreeGrafter"/>
</dbReference>
<dbReference type="Pfam" id="PF00149">
    <property type="entry name" value="Metallophos"/>
    <property type="match status" value="1"/>
</dbReference>
<dbReference type="InterPro" id="IPR002048">
    <property type="entry name" value="EF_hand_dom"/>
</dbReference>
<dbReference type="EMBL" id="SEYY01001030">
    <property type="protein sequence ID" value="KAB7506027.1"/>
    <property type="molecule type" value="Genomic_DNA"/>
</dbReference>